<dbReference type="InterPro" id="IPR029045">
    <property type="entry name" value="ClpP/crotonase-like_dom_sf"/>
</dbReference>
<keyword evidence="8" id="KW-1185">Reference proteome</keyword>
<dbReference type="Gene3D" id="1.10.12.10">
    <property type="entry name" value="Lyase 2-enoyl-coa Hydratase, Chain A, domain 2"/>
    <property type="match status" value="1"/>
</dbReference>
<name>A0A9X3LLA7_9CORY</name>
<dbReference type="EMBL" id="JAKMUT010000003">
    <property type="protein sequence ID" value="MCZ9289499.1"/>
    <property type="molecule type" value="Genomic_DNA"/>
</dbReference>
<evidence type="ECO:0000256" key="3">
    <source>
        <dbReference type="ARBA" id="ARBA00022832"/>
    </source>
</evidence>
<dbReference type="InterPro" id="IPR014748">
    <property type="entry name" value="Enoyl-CoA_hydra_C"/>
</dbReference>
<evidence type="ECO:0000256" key="2">
    <source>
        <dbReference type="ARBA" id="ARBA00005254"/>
    </source>
</evidence>
<comment type="caution">
    <text evidence="7">The sequence shown here is derived from an EMBL/GenBank/DDBJ whole genome shotgun (WGS) entry which is preliminary data.</text>
</comment>
<comment type="catalytic activity">
    <reaction evidence="4">
        <text>a (3S)-3-hydroxyacyl-CoA = a (2E)-enoyl-CoA + H2O</text>
        <dbReference type="Rhea" id="RHEA:16105"/>
        <dbReference type="ChEBI" id="CHEBI:15377"/>
        <dbReference type="ChEBI" id="CHEBI:57318"/>
        <dbReference type="ChEBI" id="CHEBI:58856"/>
        <dbReference type="EC" id="4.2.1.17"/>
    </reaction>
</comment>
<evidence type="ECO:0000256" key="6">
    <source>
        <dbReference type="RuleBase" id="RU003707"/>
    </source>
</evidence>
<dbReference type="PANTHER" id="PTHR43459:SF1">
    <property type="entry name" value="EG:BACN32G11.4 PROTEIN"/>
    <property type="match status" value="1"/>
</dbReference>
<comment type="similarity">
    <text evidence="2 6">Belongs to the enoyl-CoA hydratase/isomerase family.</text>
</comment>
<evidence type="ECO:0000256" key="1">
    <source>
        <dbReference type="ARBA" id="ARBA00002994"/>
    </source>
</evidence>
<keyword evidence="3" id="KW-0276">Fatty acid metabolism</keyword>
<comment type="function">
    <text evidence="1">Could possibly oxidize fatty acids using specific components.</text>
</comment>
<dbReference type="Gene3D" id="3.90.226.10">
    <property type="entry name" value="2-enoyl-CoA Hydratase, Chain A, domain 1"/>
    <property type="match status" value="1"/>
</dbReference>
<dbReference type="AlphaFoldDB" id="A0A9X3LLA7"/>
<accession>A0A9X3LLA7</accession>
<keyword evidence="3" id="KW-0443">Lipid metabolism</keyword>
<dbReference type="InterPro" id="IPR018376">
    <property type="entry name" value="Enoyl-CoA_hyd/isom_CS"/>
</dbReference>
<evidence type="ECO:0000256" key="5">
    <source>
        <dbReference type="ARBA" id="ARBA00023717"/>
    </source>
</evidence>
<dbReference type="PROSITE" id="PS00166">
    <property type="entry name" value="ENOYL_COA_HYDRATASE"/>
    <property type="match status" value="1"/>
</dbReference>
<dbReference type="CDD" id="cd06558">
    <property type="entry name" value="crotonase-like"/>
    <property type="match status" value="1"/>
</dbReference>
<proteinExistence type="inferred from homology"/>
<dbReference type="SUPFAM" id="SSF52096">
    <property type="entry name" value="ClpP/crotonase"/>
    <property type="match status" value="1"/>
</dbReference>
<organism evidence="7 8">
    <name type="scientific">Corynebacterium evansiae</name>
    <dbReference type="NCBI Taxonomy" id="2913499"/>
    <lineage>
        <taxon>Bacteria</taxon>
        <taxon>Bacillati</taxon>
        <taxon>Actinomycetota</taxon>
        <taxon>Actinomycetes</taxon>
        <taxon>Mycobacteriales</taxon>
        <taxon>Corynebacteriaceae</taxon>
        <taxon>Corynebacterium</taxon>
    </lineage>
</organism>
<protein>
    <submittedName>
        <fullName evidence="7">Enoyl-CoA hydratase/isomerase family protein</fullName>
    </submittedName>
</protein>
<dbReference type="RefSeq" id="WP_269944334.1">
    <property type="nucleotide sequence ID" value="NZ_JAKMUT010000003.1"/>
</dbReference>
<evidence type="ECO:0000256" key="4">
    <source>
        <dbReference type="ARBA" id="ARBA00023709"/>
    </source>
</evidence>
<dbReference type="Proteomes" id="UP001146469">
    <property type="component" value="Unassembled WGS sequence"/>
</dbReference>
<comment type="catalytic activity">
    <reaction evidence="5">
        <text>a 4-saturated-(3S)-3-hydroxyacyl-CoA = a (3E)-enoyl-CoA + H2O</text>
        <dbReference type="Rhea" id="RHEA:20724"/>
        <dbReference type="ChEBI" id="CHEBI:15377"/>
        <dbReference type="ChEBI" id="CHEBI:58521"/>
        <dbReference type="ChEBI" id="CHEBI:137480"/>
        <dbReference type="EC" id="4.2.1.17"/>
    </reaction>
</comment>
<sequence>MSENTNLVLVEDKAGVRYITINRAEAYNSLDKELRLALIEAFRNAQKDSEELGSAVRAVVLRANGKAFCSGQDLKEQLRDTQNRTGMEKVVEEYNPMTELLAGISVPTIAALQGPAAGAGWGLAMACDFRVMSTAASFKGAFTGVGLAADSGLSQTLVDCVGRAKALQLLLLDRKVPAEEAAELGLVEQLVEPTELEATVEELANNFAAGPTAAYKEMKALVKNTAAISEAAAAEAEAQLRLFNTADHSEAVAAFLGKRPPQFKGE</sequence>
<dbReference type="PANTHER" id="PTHR43459">
    <property type="entry name" value="ENOYL-COA HYDRATASE"/>
    <property type="match status" value="1"/>
</dbReference>
<evidence type="ECO:0000313" key="8">
    <source>
        <dbReference type="Proteomes" id="UP001146469"/>
    </source>
</evidence>
<dbReference type="GO" id="GO:0004300">
    <property type="term" value="F:enoyl-CoA hydratase activity"/>
    <property type="evidence" value="ECO:0007669"/>
    <property type="project" value="UniProtKB-EC"/>
</dbReference>
<evidence type="ECO:0000313" key="7">
    <source>
        <dbReference type="EMBL" id="MCZ9289499.1"/>
    </source>
</evidence>
<dbReference type="Pfam" id="PF00378">
    <property type="entry name" value="ECH_1"/>
    <property type="match status" value="1"/>
</dbReference>
<dbReference type="GO" id="GO:0006631">
    <property type="term" value="P:fatty acid metabolic process"/>
    <property type="evidence" value="ECO:0007669"/>
    <property type="project" value="UniProtKB-KW"/>
</dbReference>
<reference evidence="7" key="1">
    <citation type="submission" date="2022-02" db="EMBL/GenBank/DDBJ databases">
        <title>Corynebacterium sp. from urogenital microbiome.</title>
        <authorList>
            <person name="Cappelli E.A."/>
            <person name="Ribeiro T.G."/>
            <person name="Peixe L."/>
        </authorList>
    </citation>
    <scope>NUCLEOTIDE SEQUENCE</scope>
    <source>
        <strain evidence="7">C8Ua_174</strain>
    </source>
</reference>
<gene>
    <name evidence="7" type="ORF">L8V00_04650</name>
</gene>
<dbReference type="InterPro" id="IPR001753">
    <property type="entry name" value="Enoyl-CoA_hydra/iso"/>
</dbReference>